<dbReference type="InterPro" id="IPR011004">
    <property type="entry name" value="Trimer_LpxA-like_sf"/>
</dbReference>
<dbReference type="AlphaFoldDB" id="A0A382S905"/>
<name>A0A382S905_9ZZZZ</name>
<organism evidence="1">
    <name type="scientific">marine metagenome</name>
    <dbReference type="NCBI Taxonomy" id="408172"/>
    <lineage>
        <taxon>unclassified sequences</taxon>
        <taxon>metagenomes</taxon>
        <taxon>ecological metagenomes</taxon>
    </lineage>
</organism>
<sequence length="208" mass="23218">MTKYQNSSEFYFHPTSTVDTPVSIGKGTKIWHYSHIMSSTKVGKYCSIGQNVFVASRVQIGNHVKIQNNVSIYEGVELEDYVFCGPSCVFTNVINPRSDIIRKNDYQKTLIRRGATIGANSTIICPSEIGQYSFIGAGATVKGNVPAYALMVGIPAIQKGWVGRHGYKLKKTKNPRIFTCEYSKWNYSLSESGILKCLDWPEENPLES</sequence>
<proteinExistence type="predicted"/>
<dbReference type="EMBL" id="UINC01127328">
    <property type="protein sequence ID" value="SVD06374.1"/>
    <property type="molecule type" value="Genomic_DNA"/>
</dbReference>
<gene>
    <name evidence="1" type="ORF">METZ01_LOCUS359228</name>
</gene>
<evidence type="ECO:0008006" key="2">
    <source>
        <dbReference type="Google" id="ProtNLM"/>
    </source>
</evidence>
<evidence type="ECO:0000313" key="1">
    <source>
        <dbReference type="EMBL" id="SVD06374.1"/>
    </source>
</evidence>
<dbReference type="PANTHER" id="PTHR43300:SF4">
    <property type="entry name" value="ACYL-[ACYL-CARRIER-PROTEIN]--UDP-N-ACETYLGLUCOSAMINE O-ACYLTRANSFERASE"/>
    <property type="match status" value="1"/>
</dbReference>
<dbReference type="PANTHER" id="PTHR43300">
    <property type="entry name" value="ACETYLTRANSFERASE"/>
    <property type="match status" value="1"/>
</dbReference>
<dbReference type="InterPro" id="IPR050179">
    <property type="entry name" value="Trans_hexapeptide_repeat"/>
</dbReference>
<dbReference type="Pfam" id="PF00132">
    <property type="entry name" value="Hexapep"/>
    <property type="match status" value="2"/>
</dbReference>
<protein>
    <recommendedName>
        <fullName evidence="2">N-acetyltransferase</fullName>
    </recommendedName>
</protein>
<accession>A0A382S905</accession>
<dbReference type="InterPro" id="IPR001451">
    <property type="entry name" value="Hexapep"/>
</dbReference>
<reference evidence="1" key="1">
    <citation type="submission" date="2018-05" db="EMBL/GenBank/DDBJ databases">
        <authorList>
            <person name="Lanie J.A."/>
            <person name="Ng W.-L."/>
            <person name="Kazmierczak K.M."/>
            <person name="Andrzejewski T.M."/>
            <person name="Davidsen T.M."/>
            <person name="Wayne K.J."/>
            <person name="Tettelin H."/>
            <person name="Glass J.I."/>
            <person name="Rusch D."/>
            <person name="Podicherti R."/>
            <person name="Tsui H.-C.T."/>
            <person name="Winkler M.E."/>
        </authorList>
    </citation>
    <scope>NUCLEOTIDE SEQUENCE</scope>
</reference>
<dbReference type="Gene3D" id="2.160.10.10">
    <property type="entry name" value="Hexapeptide repeat proteins"/>
    <property type="match status" value="1"/>
</dbReference>
<dbReference type="SUPFAM" id="SSF51161">
    <property type="entry name" value="Trimeric LpxA-like enzymes"/>
    <property type="match status" value="1"/>
</dbReference>
<dbReference type="CDD" id="cd03358">
    <property type="entry name" value="LbH_WxcM_N_like"/>
    <property type="match status" value="1"/>
</dbReference>